<keyword evidence="1" id="KW-0812">Transmembrane</keyword>
<proteinExistence type="predicted"/>
<feature type="transmembrane region" description="Helical" evidence="1">
    <location>
        <begin position="55"/>
        <end position="78"/>
    </location>
</feature>
<feature type="transmembrane region" description="Helical" evidence="1">
    <location>
        <begin position="169"/>
        <end position="192"/>
    </location>
</feature>
<feature type="transmembrane region" description="Helical" evidence="1">
    <location>
        <begin position="127"/>
        <end position="149"/>
    </location>
</feature>
<reference evidence="2 3" key="1">
    <citation type="submission" date="2018-10" db="EMBL/GenBank/DDBJ databases">
        <title>Genome sequencing of Arthrobacter oryzae TNB02.</title>
        <authorList>
            <person name="Cho Y.-J."/>
            <person name="Cho A."/>
            <person name="Kim O.-S."/>
        </authorList>
    </citation>
    <scope>NUCLEOTIDE SEQUENCE [LARGE SCALE GENOMIC DNA]</scope>
    <source>
        <strain evidence="2 3">TNB02</strain>
    </source>
</reference>
<keyword evidence="3" id="KW-1185">Reference proteome</keyword>
<dbReference type="Proteomes" id="UP000273807">
    <property type="component" value="Unassembled WGS sequence"/>
</dbReference>
<evidence type="ECO:0000313" key="2">
    <source>
        <dbReference type="EMBL" id="RNL51559.1"/>
    </source>
</evidence>
<protein>
    <recommendedName>
        <fullName evidence="4">DUF2567 domain-containing protein</fullName>
    </recommendedName>
</protein>
<name>A0A3N0BRW5_9MICC</name>
<gene>
    <name evidence="2" type="ORF">D7003_15635</name>
</gene>
<comment type="caution">
    <text evidence="2">The sequence shown here is derived from an EMBL/GenBank/DDBJ whole genome shotgun (WGS) entry which is preliminary data.</text>
</comment>
<keyword evidence="1" id="KW-1133">Transmembrane helix</keyword>
<organism evidence="2 3">
    <name type="scientific">Arthrobacter oryzae</name>
    <dbReference type="NCBI Taxonomy" id="409290"/>
    <lineage>
        <taxon>Bacteria</taxon>
        <taxon>Bacillati</taxon>
        <taxon>Actinomycetota</taxon>
        <taxon>Actinomycetes</taxon>
        <taxon>Micrococcales</taxon>
        <taxon>Micrococcaceae</taxon>
        <taxon>Arthrobacter</taxon>
    </lineage>
</organism>
<dbReference type="AlphaFoldDB" id="A0A3N0BRW5"/>
<evidence type="ECO:0000256" key="1">
    <source>
        <dbReference type="SAM" id="Phobius"/>
    </source>
</evidence>
<evidence type="ECO:0008006" key="4">
    <source>
        <dbReference type="Google" id="ProtNLM"/>
    </source>
</evidence>
<sequence>MVTPAGRILVTVCSMKQPEVPILVDQSDAGEYAGNLSEPHQAAHRAVTPWRRATVIAAAGVPVGLIWWLLAPSGFNLLTGDPELASGTNISGWLPRDLVLAGLFLLAGSISGALVSGSKDELPGPWAIVFVVLAGTLGAVLAWGTGVLAGQRWGESVDAETNASVAFSLRSYAIIAIWPAAIALSIFLETIFKTPARARKMNA</sequence>
<evidence type="ECO:0000313" key="3">
    <source>
        <dbReference type="Proteomes" id="UP000273807"/>
    </source>
</evidence>
<dbReference type="EMBL" id="RBED01000126">
    <property type="protein sequence ID" value="RNL51559.1"/>
    <property type="molecule type" value="Genomic_DNA"/>
</dbReference>
<accession>A0A3N0BRW5</accession>
<keyword evidence="1" id="KW-0472">Membrane</keyword>
<feature type="transmembrane region" description="Helical" evidence="1">
    <location>
        <begin position="98"/>
        <end position="115"/>
    </location>
</feature>